<reference evidence="2" key="1">
    <citation type="submission" date="2019-01" db="EMBL/GenBank/DDBJ databases">
        <title>Genomic analysis of Salicibibacter sp. NKC3-5.</title>
        <authorList>
            <person name="Oh Y.J."/>
        </authorList>
    </citation>
    <scope>NUCLEOTIDE SEQUENCE [LARGE SCALE GENOMIC DNA]</scope>
    <source>
        <strain evidence="2">NKC3-5</strain>
    </source>
</reference>
<dbReference type="Proteomes" id="UP000319756">
    <property type="component" value="Chromosome"/>
</dbReference>
<protein>
    <submittedName>
        <fullName evidence="1">DUF3231 family protein</fullName>
    </submittedName>
</protein>
<organism evidence="1 2">
    <name type="scientific">Salicibibacter halophilus</name>
    <dbReference type="NCBI Taxonomy" id="2502791"/>
    <lineage>
        <taxon>Bacteria</taxon>
        <taxon>Bacillati</taxon>
        <taxon>Bacillota</taxon>
        <taxon>Bacilli</taxon>
        <taxon>Bacillales</taxon>
        <taxon>Bacillaceae</taxon>
        <taxon>Salicibibacter</taxon>
    </lineage>
</organism>
<evidence type="ECO:0000313" key="1">
    <source>
        <dbReference type="EMBL" id="QDI92512.1"/>
    </source>
</evidence>
<evidence type="ECO:0000313" key="2">
    <source>
        <dbReference type="Proteomes" id="UP000319756"/>
    </source>
</evidence>
<dbReference type="OrthoDB" id="1675670at2"/>
<accession>A0A514LKY8</accession>
<dbReference type="Pfam" id="PF11553">
    <property type="entry name" value="DUF3231"/>
    <property type="match status" value="2"/>
</dbReference>
<sequence>MATTHNAPLSSAEIAQIWASYQEDTMSICTLRYFLETVEDPDITALLQHALELSQSHIPQLTDFFNGENWPVPKGFTEADVNLSAPRLYTDGFMLMSLLMMGIVGVNGYSAAVGSSVRFDVHDYYSRCMSETVDLHKQAVDLLLEKGMFVRAPEITPPDQIDFVTNHDFLGKWMGDNRPLTAMETGNLYANSQRNIMGKSLLIGFSQVAQDPEIRKHMVKGKEIAEKHVDVFSSKLNQDDLPASTTSDAGVTDATVAPFSDKLMMFYTSGLIATSIGYYGTAMAMSPRKDLITDYSRLTAEIMKYSAESAKIMIDYGWMEEPPKAKDRDQLAQKKNQ</sequence>
<dbReference type="InterPro" id="IPR021617">
    <property type="entry name" value="DUF3231"/>
</dbReference>
<dbReference type="Gene3D" id="1.20.1260.10">
    <property type="match status" value="2"/>
</dbReference>
<name>A0A514LKY8_9BACI</name>
<dbReference type="EMBL" id="CP035485">
    <property type="protein sequence ID" value="QDI92512.1"/>
    <property type="molecule type" value="Genomic_DNA"/>
</dbReference>
<proteinExistence type="predicted"/>
<dbReference type="InterPro" id="IPR012347">
    <property type="entry name" value="Ferritin-like"/>
</dbReference>
<dbReference type="AlphaFoldDB" id="A0A514LKY8"/>
<dbReference type="RefSeq" id="WP_142091016.1">
    <property type="nucleotide sequence ID" value="NZ_CP035485.1"/>
</dbReference>
<dbReference type="KEGG" id="sale:EPH95_16035"/>
<gene>
    <name evidence="1" type="ORF">EPH95_16035</name>
</gene>
<keyword evidence="2" id="KW-1185">Reference proteome</keyword>